<sequence>MVQGPPKYYPTENDITTIIKAIDNGSTTIVSSYIERGVNPNTTNMAVRSNQDSITDLLIRANGVDTYARNKNNETPLILAITLGYRRIAYQIYTFTCASIASFKVPNYVIVIDFKSSLGAGGFGCVFKGTFANEEVAVKTAHEGSENILRQEISIMTNQGPHSPKLALQYMDCGDLRQYLNAKRDGLPTAINVTPLEVAWILANALADFHHNRALHRDLKSQNIVLSTKHYIKLDDLGISQAPEVLQGECYDYAADVYSFGVILTELDTLHLPYSDLKLSVWNIAERVREGILTPRLSSSVPSQKCKTMNHISSTECTSCSSTMSTTTDKISTIVKRSLTMECPECLGENDLRAYKEKKLLKAARRGYTSTVKTLLEQGANINCKDNDSNTPLHFAASKGQGATVLALLNGGAFVDSRKNTGETPLHRAVASKQGLIINLLLNAGASIDLIRNDGWTPLHVAAKNGDNEAVTTLIEAGASTTIYENIFPDSAITMTRDLKSQNISLSTKHYIKLDDLGISREFTQNTMTQAETPFWEAPEVLQGECYDFAADVYSFGVILTELDTLHLTYSDLKLSVWNIAERV</sequence>
<keyword evidence="4" id="KW-0067">ATP-binding</keyword>
<evidence type="ECO:0000256" key="2">
    <source>
        <dbReference type="ARBA" id="ARBA00023043"/>
    </source>
</evidence>
<evidence type="ECO:0000313" key="6">
    <source>
        <dbReference type="EMBL" id="OQS06596.1"/>
    </source>
</evidence>
<organism evidence="6 7">
    <name type="scientific">Thraustotheca clavata</name>
    <dbReference type="NCBI Taxonomy" id="74557"/>
    <lineage>
        <taxon>Eukaryota</taxon>
        <taxon>Sar</taxon>
        <taxon>Stramenopiles</taxon>
        <taxon>Oomycota</taxon>
        <taxon>Saprolegniomycetes</taxon>
        <taxon>Saprolegniales</taxon>
        <taxon>Achlyaceae</taxon>
        <taxon>Thraustotheca</taxon>
    </lineage>
</organism>
<dbReference type="Gene3D" id="1.10.510.10">
    <property type="entry name" value="Transferase(Phosphotransferase) domain 1"/>
    <property type="match status" value="3"/>
</dbReference>
<dbReference type="Proteomes" id="UP000243217">
    <property type="component" value="Unassembled WGS sequence"/>
</dbReference>
<accession>A0A1W0A8J0</accession>
<keyword evidence="2 3" id="KW-0040">ANK repeat</keyword>
<dbReference type="PROSITE" id="PS50297">
    <property type="entry name" value="ANK_REP_REGION"/>
    <property type="match status" value="4"/>
</dbReference>
<dbReference type="Gene3D" id="1.25.40.20">
    <property type="entry name" value="Ankyrin repeat-containing domain"/>
    <property type="match status" value="2"/>
</dbReference>
<protein>
    <recommendedName>
        <fullName evidence="5">Protein kinase domain-containing protein</fullName>
    </recommendedName>
</protein>
<dbReference type="InterPro" id="IPR017441">
    <property type="entry name" value="Protein_kinase_ATP_BS"/>
</dbReference>
<dbReference type="InterPro" id="IPR011009">
    <property type="entry name" value="Kinase-like_dom_sf"/>
</dbReference>
<dbReference type="PANTHER" id="PTHR24178">
    <property type="entry name" value="MOLTING PROTEIN MLT-4"/>
    <property type="match status" value="1"/>
</dbReference>
<dbReference type="PROSITE" id="PS50011">
    <property type="entry name" value="PROTEIN_KINASE_DOM"/>
    <property type="match status" value="2"/>
</dbReference>
<keyword evidence="4" id="KW-0547">Nucleotide-binding</keyword>
<dbReference type="Pfam" id="PF12796">
    <property type="entry name" value="Ank_2"/>
    <property type="match status" value="1"/>
</dbReference>
<gene>
    <name evidence="6" type="ORF">THRCLA_01372</name>
</gene>
<dbReference type="InterPro" id="IPR001245">
    <property type="entry name" value="Ser-Thr/Tyr_kinase_cat_dom"/>
</dbReference>
<dbReference type="InterPro" id="IPR000719">
    <property type="entry name" value="Prot_kinase_dom"/>
</dbReference>
<dbReference type="Pfam" id="PF07714">
    <property type="entry name" value="PK_Tyr_Ser-Thr"/>
    <property type="match status" value="1"/>
</dbReference>
<evidence type="ECO:0000256" key="3">
    <source>
        <dbReference type="PROSITE-ProRule" id="PRU00023"/>
    </source>
</evidence>
<dbReference type="Pfam" id="PF00023">
    <property type="entry name" value="Ank"/>
    <property type="match status" value="1"/>
</dbReference>
<proteinExistence type="predicted"/>
<dbReference type="GO" id="GO:0005524">
    <property type="term" value="F:ATP binding"/>
    <property type="evidence" value="ECO:0007669"/>
    <property type="project" value="UniProtKB-UniRule"/>
</dbReference>
<feature type="repeat" description="ANK" evidence="3">
    <location>
        <begin position="421"/>
        <end position="453"/>
    </location>
</feature>
<dbReference type="Gene3D" id="3.30.200.20">
    <property type="entry name" value="Phosphorylase Kinase, domain 1"/>
    <property type="match status" value="1"/>
</dbReference>
<dbReference type="SMART" id="SM00220">
    <property type="entry name" value="S_TKc"/>
    <property type="match status" value="1"/>
</dbReference>
<dbReference type="STRING" id="74557.A0A1W0A8J0"/>
<comment type="caution">
    <text evidence="6">The sequence shown here is derived from an EMBL/GenBank/DDBJ whole genome shotgun (WGS) entry which is preliminary data.</text>
</comment>
<feature type="domain" description="Protein kinase" evidence="5">
    <location>
        <begin position="112"/>
        <end position="361"/>
    </location>
</feature>
<reference evidence="6 7" key="1">
    <citation type="journal article" date="2014" name="Genome Biol. Evol.">
        <title>The secreted proteins of Achlya hypogyna and Thraustotheca clavata identify the ancestral oomycete secretome and reveal gene acquisitions by horizontal gene transfer.</title>
        <authorList>
            <person name="Misner I."/>
            <person name="Blouin N."/>
            <person name="Leonard G."/>
            <person name="Richards T.A."/>
            <person name="Lane C.E."/>
        </authorList>
    </citation>
    <scope>NUCLEOTIDE SEQUENCE [LARGE SCALE GENOMIC DNA]</scope>
    <source>
        <strain evidence="6 7">ATCC 34112</strain>
    </source>
</reference>
<dbReference type="OrthoDB" id="2142040at2759"/>
<dbReference type="Pfam" id="PF00069">
    <property type="entry name" value="Pkinase"/>
    <property type="match status" value="1"/>
</dbReference>
<evidence type="ECO:0000256" key="4">
    <source>
        <dbReference type="PROSITE-ProRule" id="PRU10141"/>
    </source>
</evidence>
<evidence type="ECO:0000259" key="5">
    <source>
        <dbReference type="PROSITE" id="PS50011"/>
    </source>
</evidence>
<keyword evidence="7" id="KW-1185">Reference proteome</keyword>
<feature type="repeat" description="ANK" evidence="3">
    <location>
        <begin position="454"/>
        <end position="486"/>
    </location>
</feature>
<feature type="repeat" description="ANK" evidence="3">
    <location>
        <begin position="355"/>
        <end position="387"/>
    </location>
</feature>
<dbReference type="InterPro" id="IPR036770">
    <property type="entry name" value="Ankyrin_rpt-contain_sf"/>
</dbReference>
<evidence type="ECO:0000313" key="7">
    <source>
        <dbReference type="Proteomes" id="UP000243217"/>
    </source>
</evidence>
<name>A0A1W0A8J0_9STRA</name>
<feature type="binding site" evidence="4">
    <location>
        <position position="139"/>
    </location>
    <ligand>
        <name>ATP</name>
        <dbReference type="ChEBI" id="CHEBI:30616"/>
    </ligand>
</feature>
<dbReference type="SMART" id="SM00248">
    <property type="entry name" value="ANK"/>
    <property type="match status" value="5"/>
</dbReference>
<dbReference type="SUPFAM" id="SSF48403">
    <property type="entry name" value="Ankyrin repeat"/>
    <property type="match status" value="2"/>
</dbReference>
<dbReference type="InterPro" id="IPR002110">
    <property type="entry name" value="Ankyrin_rpt"/>
</dbReference>
<feature type="domain" description="Protein kinase" evidence="5">
    <location>
        <begin position="358"/>
        <end position="584"/>
    </location>
</feature>
<keyword evidence="1" id="KW-0677">Repeat</keyword>
<dbReference type="SUPFAM" id="SSF56112">
    <property type="entry name" value="Protein kinase-like (PK-like)"/>
    <property type="match status" value="2"/>
</dbReference>
<dbReference type="PROSITE" id="PS50088">
    <property type="entry name" value="ANK_REPEAT"/>
    <property type="match status" value="4"/>
</dbReference>
<dbReference type="GO" id="GO:0004672">
    <property type="term" value="F:protein kinase activity"/>
    <property type="evidence" value="ECO:0007669"/>
    <property type="project" value="InterPro"/>
</dbReference>
<dbReference type="EMBL" id="JNBS01000326">
    <property type="protein sequence ID" value="OQS06596.1"/>
    <property type="molecule type" value="Genomic_DNA"/>
</dbReference>
<evidence type="ECO:0000256" key="1">
    <source>
        <dbReference type="ARBA" id="ARBA00022737"/>
    </source>
</evidence>
<dbReference type="PROSITE" id="PS00107">
    <property type="entry name" value="PROTEIN_KINASE_ATP"/>
    <property type="match status" value="1"/>
</dbReference>
<dbReference type="AlphaFoldDB" id="A0A1W0A8J0"/>
<feature type="repeat" description="ANK" evidence="3">
    <location>
        <begin position="388"/>
        <end position="420"/>
    </location>
</feature>